<sequence length="292" mass="32401">MAADRAAFVISLPAEAVGNRRDRGHGMGDLAKAVAELEEEVEDVRMLRQIVERLDMEITARMDEIETIGGAVLDLHGDLDNQIAEHDYMAVEQSVASIRGMVDVEEVLPAIDTVLLLTALRDDEPLPDLTLPLSAFEKDDAGEQPHLTQEDLDRDLKADLAKTEQRWEEIWGDHDWTDSDERDSHRAEHRAEAEREAIKDCARRAAAQVEELVDQIGDTLWPDLVEAVEAGDRERAVRALAEACAAARETEAAYKLYEVNLSAQYESSPMSLGAMGEYLSGLETRLGLPEAE</sequence>
<dbReference type="RefSeq" id="WP_311713245.1">
    <property type="nucleotide sequence ID" value="NZ_JAVREZ010000002.1"/>
</dbReference>
<protein>
    <submittedName>
        <fullName evidence="2">Uncharacterized protein</fullName>
    </submittedName>
</protein>
<gene>
    <name evidence="2" type="ORF">RNB18_06910</name>
</gene>
<keyword evidence="1" id="KW-0175">Coiled coil</keyword>
<organism evidence="2 3">
    <name type="scientific">Streptomyces doebereineriae</name>
    <dbReference type="NCBI Taxonomy" id="3075528"/>
    <lineage>
        <taxon>Bacteria</taxon>
        <taxon>Bacillati</taxon>
        <taxon>Actinomycetota</taxon>
        <taxon>Actinomycetes</taxon>
        <taxon>Kitasatosporales</taxon>
        <taxon>Streptomycetaceae</taxon>
        <taxon>Streptomyces</taxon>
    </lineage>
</organism>
<evidence type="ECO:0000256" key="1">
    <source>
        <dbReference type="SAM" id="Coils"/>
    </source>
</evidence>
<evidence type="ECO:0000313" key="3">
    <source>
        <dbReference type="Proteomes" id="UP001183824"/>
    </source>
</evidence>
<accession>A0ABU2V2X1</accession>
<proteinExistence type="predicted"/>
<comment type="caution">
    <text evidence="2">The sequence shown here is derived from an EMBL/GenBank/DDBJ whole genome shotgun (WGS) entry which is preliminary data.</text>
</comment>
<feature type="coiled-coil region" evidence="1">
    <location>
        <begin position="27"/>
        <end position="57"/>
    </location>
</feature>
<evidence type="ECO:0000313" key="2">
    <source>
        <dbReference type="EMBL" id="MDT0479901.1"/>
    </source>
</evidence>
<dbReference type="Proteomes" id="UP001183824">
    <property type="component" value="Unassembled WGS sequence"/>
</dbReference>
<dbReference type="EMBL" id="JAVREZ010000002">
    <property type="protein sequence ID" value="MDT0479901.1"/>
    <property type="molecule type" value="Genomic_DNA"/>
</dbReference>
<name>A0ABU2V2X1_9ACTN</name>
<reference evidence="3" key="1">
    <citation type="submission" date="2023-07" db="EMBL/GenBank/DDBJ databases">
        <title>30 novel species of actinomycetes from the DSMZ collection.</title>
        <authorList>
            <person name="Nouioui I."/>
        </authorList>
    </citation>
    <scope>NUCLEOTIDE SEQUENCE [LARGE SCALE GENOMIC DNA]</scope>
    <source>
        <strain evidence="3">DSM 41640</strain>
    </source>
</reference>
<keyword evidence="3" id="KW-1185">Reference proteome</keyword>